<feature type="compositionally biased region" description="Basic and acidic residues" evidence="1">
    <location>
        <begin position="135"/>
        <end position="157"/>
    </location>
</feature>
<feature type="compositionally biased region" description="Pro residues" evidence="1">
    <location>
        <begin position="250"/>
        <end position="271"/>
    </location>
</feature>
<dbReference type="Pfam" id="PF04696">
    <property type="entry name" value="Pinin_SDK_memA"/>
    <property type="match status" value="1"/>
</dbReference>
<dbReference type="EMBL" id="MU863624">
    <property type="protein sequence ID" value="KAK4106499.1"/>
    <property type="molecule type" value="Genomic_DNA"/>
</dbReference>
<feature type="compositionally biased region" description="Basic and acidic residues" evidence="1">
    <location>
        <begin position="14"/>
        <end position="32"/>
    </location>
</feature>
<feature type="compositionally biased region" description="Basic and acidic residues" evidence="1">
    <location>
        <begin position="74"/>
        <end position="86"/>
    </location>
</feature>
<reference evidence="3" key="1">
    <citation type="journal article" date="2023" name="Mol. Phylogenet. Evol.">
        <title>Genome-scale phylogeny and comparative genomics of the fungal order Sordariales.</title>
        <authorList>
            <person name="Hensen N."/>
            <person name="Bonometti L."/>
            <person name="Westerberg I."/>
            <person name="Brannstrom I.O."/>
            <person name="Guillou S."/>
            <person name="Cros-Aarteil S."/>
            <person name="Calhoun S."/>
            <person name="Haridas S."/>
            <person name="Kuo A."/>
            <person name="Mondo S."/>
            <person name="Pangilinan J."/>
            <person name="Riley R."/>
            <person name="LaButti K."/>
            <person name="Andreopoulos B."/>
            <person name="Lipzen A."/>
            <person name="Chen C."/>
            <person name="Yan M."/>
            <person name="Daum C."/>
            <person name="Ng V."/>
            <person name="Clum A."/>
            <person name="Steindorff A."/>
            <person name="Ohm R.A."/>
            <person name="Martin F."/>
            <person name="Silar P."/>
            <person name="Natvig D.O."/>
            <person name="Lalanne C."/>
            <person name="Gautier V."/>
            <person name="Ament-Velasquez S.L."/>
            <person name="Kruys A."/>
            <person name="Hutchinson M.I."/>
            <person name="Powell A.J."/>
            <person name="Barry K."/>
            <person name="Miller A.N."/>
            <person name="Grigoriev I.V."/>
            <person name="Debuchy R."/>
            <person name="Gladieux P."/>
            <person name="Hiltunen Thoren M."/>
            <person name="Johannesson H."/>
        </authorList>
    </citation>
    <scope>NUCLEOTIDE SEQUENCE</scope>
    <source>
        <strain evidence="3">CBS 757.83</strain>
    </source>
</reference>
<reference evidence="3" key="2">
    <citation type="submission" date="2023-05" db="EMBL/GenBank/DDBJ databases">
        <authorList>
            <consortium name="Lawrence Berkeley National Laboratory"/>
            <person name="Steindorff A."/>
            <person name="Hensen N."/>
            <person name="Bonometti L."/>
            <person name="Westerberg I."/>
            <person name="Brannstrom I.O."/>
            <person name="Guillou S."/>
            <person name="Cros-Aarteil S."/>
            <person name="Calhoun S."/>
            <person name="Haridas S."/>
            <person name="Kuo A."/>
            <person name="Mondo S."/>
            <person name="Pangilinan J."/>
            <person name="Riley R."/>
            <person name="Labutti K."/>
            <person name="Andreopoulos B."/>
            <person name="Lipzen A."/>
            <person name="Chen C."/>
            <person name="Yanf M."/>
            <person name="Daum C."/>
            <person name="Ng V."/>
            <person name="Clum A."/>
            <person name="Ohm R."/>
            <person name="Martin F."/>
            <person name="Silar P."/>
            <person name="Natvig D."/>
            <person name="Lalanne C."/>
            <person name="Gautier V."/>
            <person name="Ament-Velasquez S.L."/>
            <person name="Kruys A."/>
            <person name="Hutchinson M.I."/>
            <person name="Powell A.J."/>
            <person name="Barry K."/>
            <person name="Miller A.N."/>
            <person name="Grigoriev I.V."/>
            <person name="Debuchy R."/>
            <person name="Gladieux P."/>
            <person name="Thoren M.H."/>
            <person name="Johannesson H."/>
        </authorList>
    </citation>
    <scope>NUCLEOTIDE SEQUENCE</scope>
    <source>
        <strain evidence="3">CBS 757.83</strain>
    </source>
</reference>
<sequence>MAQAEEPTPNKRKATPEPRTDDVAGKRMKLGDGDGNEPPNDGLQPDVKGSHIDPTPVEKEQREASAGRSSTTTQEHRAESEQETGRTPKARRPSAGGGPSGRRNISLEEKKRGQRLFGGLVSALNRSSSGTQHQKRLEIERRQHEKANQRRAEDEKRRIEKLEQLQRTRQIEQVKLDEQVMRTRHSSMLAKARSLQTKSKPKLYYLPWEATKEQEDIISDQVRAAEELIDRERRNFRESKEQRLKALGVSPPPRSPSPPPRQQPKQQPEPAPETIHEPQLETVPNSGAEEATVGEPKPAPRDTNPDAVAPTPSRARSPHHDKDHDENGDEMVQDEEDIVIY</sequence>
<evidence type="ECO:0000259" key="2">
    <source>
        <dbReference type="Pfam" id="PF04696"/>
    </source>
</evidence>
<evidence type="ECO:0000313" key="4">
    <source>
        <dbReference type="Proteomes" id="UP001305647"/>
    </source>
</evidence>
<gene>
    <name evidence="3" type="ORF">N658DRAFT_512331</name>
</gene>
<dbReference type="AlphaFoldDB" id="A0AAN6T739"/>
<keyword evidence="4" id="KW-1185">Reference proteome</keyword>
<evidence type="ECO:0000256" key="1">
    <source>
        <dbReference type="SAM" id="MobiDB-lite"/>
    </source>
</evidence>
<feature type="compositionally biased region" description="Acidic residues" evidence="1">
    <location>
        <begin position="326"/>
        <end position="341"/>
    </location>
</feature>
<dbReference type="Proteomes" id="UP001305647">
    <property type="component" value="Unassembled WGS sequence"/>
</dbReference>
<accession>A0AAN6T739</accession>
<organism evidence="3 4">
    <name type="scientific">Parathielavia hyrcaniae</name>
    <dbReference type="NCBI Taxonomy" id="113614"/>
    <lineage>
        <taxon>Eukaryota</taxon>
        <taxon>Fungi</taxon>
        <taxon>Dikarya</taxon>
        <taxon>Ascomycota</taxon>
        <taxon>Pezizomycotina</taxon>
        <taxon>Sordariomycetes</taxon>
        <taxon>Sordariomycetidae</taxon>
        <taxon>Sordariales</taxon>
        <taxon>Chaetomiaceae</taxon>
        <taxon>Parathielavia</taxon>
    </lineage>
</organism>
<comment type="caution">
    <text evidence="3">The sequence shown here is derived from an EMBL/GenBank/DDBJ whole genome shotgun (WGS) entry which is preliminary data.</text>
</comment>
<proteinExistence type="predicted"/>
<evidence type="ECO:0000313" key="3">
    <source>
        <dbReference type="EMBL" id="KAK4106499.1"/>
    </source>
</evidence>
<feature type="compositionally biased region" description="Basic and acidic residues" evidence="1">
    <location>
        <begin position="48"/>
        <end position="65"/>
    </location>
</feature>
<feature type="compositionally biased region" description="Basic and acidic residues" evidence="1">
    <location>
        <begin position="231"/>
        <end position="244"/>
    </location>
</feature>
<feature type="region of interest" description="Disordered" evidence="1">
    <location>
        <begin position="231"/>
        <end position="341"/>
    </location>
</feature>
<dbReference type="InterPro" id="IPR006786">
    <property type="entry name" value="Pinin_SDK_MemA"/>
</dbReference>
<feature type="region of interest" description="Disordered" evidence="1">
    <location>
        <begin position="1"/>
        <end position="157"/>
    </location>
</feature>
<protein>
    <recommendedName>
        <fullName evidence="2">Pinin/SDK/MemA protein domain-containing protein</fullName>
    </recommendedName>
</protein>
<name>A0AAN6T739_9PEZI</name>
<feature type="domain" description="Pinin/SDK/MemA protein" evidence="2">
    <location>
        <begin position="108"/>
        <end position="222"/>
    </location>
</feature>